<evidence type="ECO:0000313" key="2">
    <source>
        <dbReference type="EMBL" id="MBM6922258.1"/>
    </source>
</evidence>
<organism evidence="2 3">
    <name type="scientific">Hydrogenoanaerobacterium saccharovorans</name>
    <dbReference type="NCBI Taxonomy" id="474960"/>
    <lineage>
        <taxon>Bacteria</taxon>
        <taxon>Bacillati</taxon>
        <taxon>Bacillota</taxon>
        <taxon>Clostridia</taxon>
        <taxon>Eubacteriales</taxon>
        <taxon>Oscillospiraceae</taxon>
        <taxon>Hydrogenoanaerobacterium</taxon>
    </lineage>
</organism>
<dbReference type="InterPro" id="IPR053136">
    <property type="entry name" value="UTP_pyrophosphatase-like"/>
</dbReference>
<comment type="caution">
    <text evidence="2">The sequence shown here is derived from an EMBL/GenBank/DDBJ whole genome shotgun (WGS) entry which is preliminary data.</text>
</comment>
<reference evidence="2 3" key="1">
    <citation type="journal article" date="2021" name="Sci. Rep.">
        <title>The distribution of antibiotic resistance genes in chicken gut microbiota commensals.</title>
        <authorList>
            <person name="Juricova H."/>
            <person name="Matiasovicova J."/>
            <person name="Kubasova T."/>
            <person name="Cejkova D."/>
            <person name="Rychlik I."/>
        </authorList>
    </citation>
    <scope>NUCLEOTIDE SEQUENCE [LARGE SCALE GENOMIC DNA]</scope>
    <source>
        <strain evidence="2 3">An564</strain>
    </source>
</reference>
<dbReference type="Proteomes" id="UP000724149">
    <property type="component" value="Unassembled WGS sequence"/>
</dbReference>
<dbReference type="Gene3D" id="3.30.2010.10">
    <property type="entry name" value="Metalloproteases ('zincins'), catalytic domain"/>
    <property type="match status" value="1"/>
</dbReference>
<protein>
    <submittedName>
        <fullName evidence="2">M48 family metallopeptidase</fullName>
    </submittedName>
</protein>
<proteinExistence type="predicted"/>
<dbReference type="PANTHER" id="PTHR30399">
    <property type="entry name" value="UNCHARACTERIZED PROTEIN YGJP"/>
    <property type="match status" value="1"/>
</dbReference>
<feature type="domain" description="YgjP-like metallopeptidase" evidence="1">
    <location>
        <begin position="18"/>
        <end position="225"/>
    </location>
</feature>
<dbReference type="InterPro" id="IPR002725">
    <property type="entry name" value="YgjP-like_metallopeptidase"/>
</dbReference>
<evidence type="ECO:0000259" key="1">
    <source>
        <dbReference type="Pfam" id="PF01863"/>
    </source>
</evidence>
<gene>
    <name evidence="2" type="ORF">H9X81_00935</name>
</gene>
<dbReference type="EMBL" id="JACSNR010000001">
    <property type="protein sequence ID" value="MBM6922258.1"/>
    <property type="molecule type" value="Genomic_DNA"/>
</dbReference>
<accession>A0ABS2GL47</accession>
<name>A0ABS2GL47_9FIRM</name>
<dbReference type="PANTHER" id="PTHR30399:SF1">
    <property type="entry name" value="UTP PYROPHOSPHATASE"/>
    <property type="match status" value="1"/>
</dbReference>
<dbReference type="CDD" id="cd07344">
    <property type="entry name" value="M48_yhfN_like"/>
    <property type="match status" value="1"/>
</dbReference>
<sequence length="236" mass="26945">MKRCAGGIEYELTRKAVKKLNLRLRPDGSVTVSIPKRVTLAEADRFVEQNADRIRQARQRLDCRPEYLQIPAEYQDGDRFWLFGVPYRLRLGATGEITLRDGELSLPFPAPLSSRDPRLTRWLNRQLEPVLREMIAGLVPRLTEFCPHRPGELRLRLMTSRWGSCNPRTGELHFSTRLAHLPPEAIEGVAAHELAHLAVPNHSAAFYAATERLLPDYPRRQAMLRPPVHPTPKEPA</sequence>
<dbReference type="Pfam" id="PF01863">
    <property type="entry name" value="YgjP-like"/>
    <property type="match status" value="1"/>
</dbReference>
<evidence type="ECO:0000313" key="3">
    <source>
        <dbReference type="Proteomes" id="UP000724149"/>
    </source>
</evidence>
<dbReference type="RefSeq" id="WP_204719256.1">
    <property type="nucleotide sequence ID" value="NZ_JACSNR010000001.1"/>
</dbReference>
<keyword evidence="3" id="KW-1185">Reference proteome</keyword>